<name>Q9TLY0_CYACA</name>
<accession>Q9TLY0</accession>
<evidence type="ECO:0000313" key="7">
    <source>
        <dbReference type="EMBL" id="AAF12956.1"/>
    </source>
</evidence>
<evidence type="ECO:0000256" key="1">
    <source>
        <dbReference type="ARBA" id="ARBA00004651"/>
    </source>
</evidence>
<feature type="transmembrane region" description="Helical" evidence="6">
    <location>
        <begin position="33"/>
        <end position="54"/>
    </location>
</feature>
<dbReference type="PANTHER" id="PTHR33529">
    <property type="entry name" value="SLR0882 PROTEIN-RELATED"/>
    <property type="match status" value="1"/>
</dbReference>
<dbReference type="GO" id="GO:0015920">
    <property type="term" value="P:lipopolysaccharide transport"/>
    <property type="evidence" value="ECO:0007669"/>
    <property type="project" value="TreeGrafter"/>
</dbReference>
<feature type="transmembrane region" description="Helical" evidence="6">
    <location>
        <begin position="343"/>
        <end position="362"/>
    </location>
</feature>
<proteinExistence type="predicted"/>
<feature type="transmembrane region" description="Helical" evidence="6">
    <location>
        <begin position="120"/>
        <end position="145"/>
    </location>
</feature>
<dbReference type="PANTHER" id="PTHR33529:SF6">
    <property type="entry name" value="YJGP_YJGQ FAMILY PERMEASE"/>
    <property type="match status" value="1"/>
</dbReference>
<evidence type="ECO:0000256" key="2">
    <source>
        <dbReference type="ARBA" id="ARBA00022475"/>
    </source>
</evidence>
<reference evidence="7" key="1">
    <citation type="submission" date="1999-11" db="EMBL/GenBank/DDBJ databases">
        <authorList>
            <person name="Gloeckner G."/>
            <person name="Rosenthal A."/>
            <person name="Valentin K."/>
        </authorList>
    </citation>
    <scope>NUCLEOTIDE SEQUENCE</scope>
    <source>
        <strain evidence="7">RK1</strain>
    </source>
</reference>
<feature type="transmembrane region" description="Helical" evidence="6">
    <location>
        <begin position="368"/>
        <end position="392"/>
    </location>
</feature>
<evidence type="ECO:0000256" key="3">
    <source>
        <dbReference type="ARBA" id="ARBA00022692"/>
    </source>
</evidence>
<dbReference type="GO" id="GO:0043190">
    <property type="term" value="C:ATP-binding cassette (ABC) transporter complex"/>
    <property type="evidence" value="ECO:0007669"/>
    <property type="project" value="TreeGrafter"/>
</dbReference>
<comment type="subcellular location">
    <subcellularLocation>
        <location evidence="1">Cell membrane</location>
        <topology evidence="1">Multi-pass membrane protein</topology>
    </subcellularLocation>
</comment>
<evidence type="ECO:0000256" key="4">
    <source>
        <dbReference type="ARBA" id="ARBA00022989"/>
    </source>
</evidence>
<evidence type="ECO:0000256" key="5">
    <source>
        <dbReference type="ARBA" id="ARBA00023136"/>
    </source>
</evidence>
<keyword evidence="4 6" id="KW-1133">Transmembrane helix</keyword>
<reference evidence="7" key="2">
    <citation type="journal article" date="2000" name="J. Mol. Evol.">
        <title>The structure and gene repertoire of an ancient red algal plastid genome.</title>
        <authorList>
            <person name="Glockner G."/>
            <person name="Rosenthal A."/>
            <person name="Valentin K."/>
        </authorList>
    </citation>
    <scope>NUCLEOTIDE SEQUENCE</scope>
    <source>
        <strain evidence="7">RK1</strain>
    </source>
</reference>
<organism evidence="7">
    <name type="scientific">Cyanidium caldarium</name>
    <name type="common">Red alga</name>
    <dbReference type="NCBI Taxonomy" id="2771"/>
    <lineage>
        <taxon>Eukaryota</taxon>
        <taxon>Rhodophyta</taxon>
        <taxon>Bangiophyceae</taxon>
        <taxon>Cyanidiales</taxon>
        <taxon>Cyanidiaceae</taxon>
        <taxon>Cyanidium</taxon>
    </lineage>
</organism>
<keyword evidence="2" id="KW-1003">Cell membrane</keyword>
<protein>
    <recommendedName>
        <fullName evidence="8">Permease YjgP/YjgQ family protein</fullName>
    </recommendedName>
</protein>
<dbReference type="GeneID" id="800210"/>
<keyword evidence="7" id="KW-0934">Plastid</keyword>
<dbReference type="EMBL" id="AF022186">
    <property type="protein sequence ID" value="AAF12956.1"/>
    <property type="molecule type" value="Genomic_DNA"/>
</dbReference>
<keyword evidence="3 6" id="KW-0812">Transmembrane</keyword>
<geneLocation type="chloroplast" evidence="7"/>
<dbReference type="InterPro" id="IPR005495">
    <property type="entry name" value="LptG/LptF_permease"/>
</dbReference>
<dbReference type="RefSeq" id="NP_045138.1">
    <property type="nucleotide sequence ID" value="NC_001840.1"/>
</dbReference>
<evidence type="ECO:0008006" key="8">
    <source>
        <dbReference type="Google" id="ProtNLM"/>
    </source>
</evidence>
<gene>
    <name evidence="7" type="primary">ycf84</name>
</gene>
<evidence type="ECO:0000256" key="6">
    <source>
        <dbReference type="SAM" id="Phobius"/>
    </source>
</evidence>
<keyword evidence="5 6" id="KW-0472">Membrane</keyword>
<feature type="transmembrane region" description="Helical" evidence="6">
    <location>
        <begin position="74"/>
        <end position="100"/>
    </location>
</feature>
<dbReference type="AlphaFoldDB" id="Q9TLY0"/>
<keyword evidence="7" id="KW-0150">Chloroplast</keyword>
<sequence>MALLLSELLKITTQLIQYFIDFTILDSYLFKSLVLPFLFCWVSFVFIELSVGCVNQLMSDLSSGLPLEISLQILLLYLPLYAYFALPITSFFSGLISFRIKNYSNQLLGVYITSISFSRLFRSVLIFTSAICGTTWCISEIIIPVSSNSLQVLHRKASLCARNSICSETSSGIFTNYYNSQSKKAPLKELKGVLYIKHFNHLNAYQLIYLDFNNENLKQLFLADSAKFDHFSRNWLFENMHIFSFDYDKELFVDSFNINMNLCNLSILDLKLNAVINKSQFSPFWMNAASIKMYKELSHLKTYSKSWRKLSLRLYQKYFTPISSIFLYSTGALMGSFRYKTQYLSFFIGILIAFQFYLSTFVTESAVILGIIPIYFSFIVPTSLTVILLLVLRRISL</sequence>
<dbReference type="Pfam" id="PF03739">
    <property type="entry name" value="LptF_LptG"/>
    <property type="match status" value="1"/>
</dbReference>